<accession>A0A371CIS4</accession>
<protein>
    <submittedName>
        <fullName evidence="1">Uncharacterized protein</fullName>
    </submittedName>
</protein>
<proteinExistence type="predicted"/>
<dbReference type="Proteomes" id="UP000256964">
    <property type="component" value="Unassembled WGS sequence"/>
</dbReference>
<name>A0A371CIS4_9APHY</name>
<reference evidence="1 2" key="1">
    <citation type="journal article" date="2018" name="Biotechnol. Biofuels">
        <title>Integrative visual omics of the white-rot fungus Polyporus brumalis exposes the biotechnological potential of its oxidative enzymes for delignifying raw plant biomass.</title>
        <authorList>
            <person name="Miyauchi S."/>
            <person name="Rancon A."/>
            <person name="Drula E."/>
            <person name="Hage H."/>
            <person name="Chaduli D."/>
            <person name="Favel A."/>
            <person name="Grisel S."/>
            <person name="Henrissat B."/>
            <person name="Herpoel-Gimbert I."/>
            <person name="Ruiz-Duenas F.J."/>
            <person name="Chevret D."/>
            <person name="Hainaut M."/>
            <person name="Lin J."/>
            <person name="Wang M."/>
            <person name="Pangilinan J."/>
            <person name="Lipzen A."/>
            <person name="Lesage-Meessen L."/>
            <person name="Navarro D."/>
            <person name="Riley R."/>
            <person name="Grigoriev I.V."/>
            <person name="Zhou S."/>
            <person name="Raouche S."/>
            <person name="Rosso M.N."/>
        </authorList>
    </citation>
    <scope>NUCLEOTIDE SEQUENCE [LARGE SCALE GENOMIC DNA]</scope>
    <source>
        <strain evidence="1 2">BRFM 1820</strain>
    </source>
</reference>
<evidence type="ECO:0000313" key="2">
    <source>
        <dbReference type="Proteomes" id="UP000256964"/>
    </source>
</evidence>
<organism evidence="1 2">
    <name type="scientific">Lentinus brumalis</name>
    <dbReference type="NCBI Taxonomy" id="2498619"/>
    <lineage>
        <taxon>Eukaryota</taxon>
        <taxon>Fungi</taxon>
        <taxon>Dikarya</taxon>
        <taxon>Basidiomycota</taxon>
        <taxon>Agaricomycotina</taxon>
        <taxon>Agaricomycetes</taxon>
        <taxon>Polyporales</taxon>
        <taxon>Polyporaceae</taxon>
        <taxon>Lentinus</taxon>
    </lineage>
</organism>
<keyword evidence="2" id="KW-1185">Reference proteome</keyword>
<dbReference type="AlphaFoldDB" id="A0A371CIS4"/>
<sequence length="141" mass="15686">MSMLAIIKREDQDAWGGGSARSLKKTVRVHCLDEDDSTGVKCQQAMHVCQGIYHCPHLLPSLLEGCKRYEADMNEVAALSTLRGQQNAAQRTEIEASAVTFYNMVQDNHKCAYKDRHGVTCTGKPALCLGKHVGKFWEPHI</sequence>
<gene>
    <name evidence="1" type="ORF">OH76DRAFT_1490503</name>
</gene>
<dbReference type="EMBL" id="KZ857578">
    <property type="protein sequence ID" value="RDX40184.1"/>
    <property type="molecule type" value="Genomic_DNA"/>
</dbReference>
<dbReference type="OrthoDB" id="2751380at2759"/>
<evidence type="ECO:0000313" key="1">
    <source>
        <dbReference type="EMBL" id="RDX40184.1"/>
    </source>
</evidence>